<reference evidence="27" key="1">
    <citation type="submission" date="2016-02" db="EMBL/GenBank/DDBJ databases">
        <title>Comparative genomics of biotechnologically important yeasts.</title>
        <authorList>
            <consortium name="DOE Joint Genome Institute"/>
            <person name="Riley R."/>
            <person name="Haridas S."/>
            <person name="Wolfe K.H."/>
            <person name="Lopes M.R."/>
            <person name="Hittinger C.T."/>
            <person name="Goker M."/>
            <person name="Salamov A."/>
            <person name="Wisecaver J."/>
            <person name="Long T.M."/>
            <person name="Aerts A.L."/>
            <person name="Barry K."/>
            <person name="Choi C."/>
            <person name="Clum A."/>
            <person name="Coughlan A.Y."/>
            <person name="Deshpande S."/>
            <person name="Douglass A.P."/>
            <person name="Hanson S.J."/>
            <person name="Klenk H.-P."/>
            <person name="Labutti K."/>
            <person name="Lapidus A."/>
            <person name="Lindquist E."/>
            <person name="Lipzen A."/>
            <person name="Meier-Kolthoff J.P."/>
            <person name="Ohm R.A."/>
            <person name="Otillar R.P."/>
            <person name="Pangilinan J."/>
            <person name="Peng Y."/>
            <person name="Rokas A."/>
            <person name="Rosa C.A."/>
            <person name="Scheuner C."/>
            <person name="Sibirny A.A."/>
            <person name="Slot J.C."/>
            <person name="Stielow J.B."/>
            <person name="Sun H."/>
            <person name="Kurtzman C.P."/>
            <person name="Blackwell M."/>
            <person name="Jeffries T.W."/>
            <person name="Grigoriev I.V."/>
        </authorList>
    </citation>
    <scope>NUCLEOTIDE SEQUENCE [LARGE SCALE GENOMIC DNA]</scope>
    <source>
        <strain evidence="27">NRRL Y-17796</strain>
    </source>
</reference>
<protein>
    <recommendedName>
        <fullName evidence="19">CCR4-Not complex 3'-5'-exoribonuclease subunit Ccr4</fullName>
        <ecNumber evidence="6">3.1.13.4</ecNumber>
    </recommendedName>
    <alternativeName>
        <fullName evidence="20">Carbon catabolite repressor protein 4</fullName>
    </alternativeName>
    <alternativeName>
        <fullName evidence="21">Cytoplasmic deadenylase</fullName>
    </alternativeName>
    <alternativeName>
        <fullName evidence="22">Glucose-repressible alcohol dehydrogenase transcriptional effector</fullName>
    </alternativeName>
</protein>
<dbReference type="Gene3D" id="3.80.10.10">
    <property type="entry name" value="Ribonuclease Inhibitor"/>
    <property type="match status" value="1"/>
</dbReference>
<comment type="subcellular location">
    <subcellularLocation>
        <location evidence="4">Cytoplasm</location>
    </subcellularLocation>
    <subcellularLocation>
        <location evidence="3">Nucleus</location>
    </subcellularLocation>
</comment>
<evidence type="ECO:0000256" key="20">
    <source>
        <dbReference type="ARBA" id="ARBA00030493"/>
    </source>
</evidence>
<evidence type="ECO:0000256" key="23">
    <source>
        <dbReference type="SAM" id="MobiDB-lite"/>
    </source>
</evidence>
<evidence type="ECO:0000256" key="9">
    <source>
        <dbReference type="ARBA" id="ARBA00022722"/>
    </source>
</evidence>
<proteinExistence type="inferred from homology"/>
<evidence type="ECO:0000256" key="12">
    <source>
        <dbReference type="ARBA" id="ARBA00022801"/>
    </source>
</evidence>
<evidence type="ECO:0000256" key="4">
    <source>
        <dbReference type="ARBA" id="ARBA00004496"/>
    </source>
</evidence>
<keyword evidence="27" id="KW-1185">Reference proteome</keyword>
<dbReference type="InterPro" id="IPR001611">
    <property type="entry name" value="Leu-rich_rpt"/>
</dbReference>
<evidence type="ECO:0000256" key="22">
    <source>
        <dbReference type="ARBA" id="ARBA00033317"/>
    </source>
</evidence>
<evidence type="ECO:0000256" key="7">
    <source>
        <dbReference type="ARBA" id="ARBA00022490"/>
    </source>
</evidence>
<dbReference type="PANTHER" id="PTHR12121:SF100">
    <property type="entry name" value="POLY(A)-SPECIFIC RIBONUCLEASE"/>
    <property type="match status" value="1"/>
</dbReference>
<sequence>MTDALVGSFHDAQVREAAAARQASSPHHYARAAAAAQSVPPYAHTPVQSHQTLSSSNYSHNQSPLSSYTNLADRPGTPGRPLRNDQPNGQYNNKSTNLVRTTASAPSNSWNSLDMSGQGLLNLSPALFNFTFLEYLYLGHNNLRTLPAGIGKLKYLQVLDLTANFIETLPPQIGLLSNLKKLLLFDNNLQSLPSELGQLYHLELIGLEGNNALPEEIMKTLDESGTKALISSIRDSAPVSLPPAPREWIEPEMSSNSHRTPIDPNSQFAIMTYNILCDKYATAQLYGYTPSWALANKYRQDHIKQELLASDSDIICLQEIDVESHEDFFLPTLSSKGYATVFYNKTRPWTKTDSEKRNIDGCAIYFKESKFQLVDQQKLEFNQLALRRDDLKKTEDVYNRVMNKDNIATVALLLHKQTGSKLIVVSAHIHWDPAYKDVKLVQGALLLEELAQLEKKFYDMNLEPPEGLEGPMPRYASADKIPVVICGDFNSTPDSGVYELFSTGTVSANHSDLEDRVYGKFTQEGISHRLPLRSIYAGLNELPFTNYTPGFSGVIDYIWTSTASLSVDAVLGPVDSEYAKNVVGFPNPHFPSDHIPLSACLHFKSQKDSISHKSHAGDSAKK</sequence>
<feature type="compositionally biased region" description="Low complexity" evidence="23">
    <location>
        <begin position="17"/>
        <end position="44"/>
    </location>
</feature>
<dbReference type="CDD" id="cd09097">
    <property type="entry name" value="Deadenylase_CCR4"/>
    <property type="match status" value="1"/>
</dbReference>
<evidence type="ECO:0000256" key="18">
    <source>
        <dbReference type="ARBA" id="ARBA00023242"/>
    </source>
</evidence>
<keyword evidence="14" id="KW-0460">Magnesium</keyword>
<evidence type="ECO:0000256" key="8">
    <source>
        <dbReference type="ARBA" id="ARBA00022614"/>
    </source>
</evidence>
<keyword evidence="7" id="KW-0963">Cytoplasm</keyword>
<dbReference type="EMBL" id="KV453841">
    <property type="protein sequence ID" value="ODV91971.1"/>
    <property type="molecule type" value="Genomic_DNA"/>
</dbReference>
<evidence type="ECO:0000256" key="10">
    <source>
        <dbReference type="ARBA" id="ARBA00022723"/>
    </source>
</evidence>
<dbReference type="InterPro" id="IPR005135">
    <property type="entry name" value="Endo/exonuclease/phosphatase"/>
</dbReference>
<dbReference type="InterPro" id="IPR032675">
    <property type="entry name" value="LRR_dom_sf"/>
</dbReference>
<keyword evidence="15" id="KW-0694">RNA-binding</keyword>
<dbReference type="InterPro" id="IPR003591">
    <property type="entry name" value="Leu-rich_rpt_typical-subtyp"/>
</dbReference>
<keyword evidence="18" id="KW-0539">Nucleus</keyword>
<organism evidence="26 27">
    <name type="scientific">Tortispora caseinolytica NRRL Y-17796</name>
    <dbReference type="NCBI Taxonomy" id="767744"/>
    <lineage>
        <taxon>Eukaryota</taxon>
        <taxon>Fungi</taxon>
        <taxon>Dikarya</taxon>
        <taxon>Ascomycota</taxon>
        <taxon>Saccharomycotina</taxon>
        <taxon>Trigonopsidomycetes</taxon>
        <taxon>Trigonopsidales</taxon>
        <taxon>Trigonopsidaceae</taxon>
        <taxon>Tortispora</taxon>
    </lineage>
</organism>
<keyword evidence="17" id="KW-0804">Transcription</keyword>
<gene>
    <name evidence="26" type="ORF">CANCADRAFT_20833</name>
</gene>
<dbReference type="SUPFAM" id="SSF52058">
    <property type="entry name" value="L domain-like"/>
    <property type="match status" value="1"/>
</dbReference>
<dbReference type="SMART" id="SM00369">
    <property type="entry name" value="LRR_TYP"/>
    <property type="match status" value="3"/>
</dbReference>
<keyword evidence="11" id="KW-0677">Repeat</keyword>
<dbReference type="GO" id="GO:0007089">
    <property type="term" value="P:traversing start control point of mitotic cell cycle"/>
    <property type="evidence" value="ECO:0007669"/>
    <property type="project" value="EnsemblFungi"/>
</dbReference>
<keyword evidence="12" id="KW-0378">Hydrolase</keyword>
<evidence type="ECO:0000256" key="17">
    <source>
        <dbReference type="ARBA" id="ARBA00023163"/>
    </source>
</evidence>
<feature type="domain" description="Disease resistance R13L4/SHOC-2-like LRR" evidence="25">
    <location>
        <begin position="128"/>
        <end position="210"/>
    </location>
</feature>
<dbReference type="GO" id="GO:0016593">
    <property type="term" value="C:Cdc73/Paf1 complex"/>
    <property type="evidence" value="ECO:0007669"/>
    <property type="project" value="EnsemblFungi"/>
</dbReference>
<keyword evidence="8" id="KW-0433">Leucine-rich repeat</keyword>
<dbReference type="GO" id="GO:0006368">
    <property type="term" value="P:transcription elongation by RNA polymerase II"/>
    <property type="evidence" value="ECO:0007669"/>
    <property type="project" value="EnsemblFungi"/>
</dbReference>
<keyword evidence="9" id="KW-0540">Nuclease</keyword>
<dbReference type="GO" id="GO:0030015">
    <property type="term" value="C:CCR4-NOT core complex"/>
    <property type="evidence" value="ECO:0007669"/>
    <property type="project" value="EnsemblFungi"/>
</dbReference>
<dbReference type="OrthoDB" id="428734at2759"/>
<dbReference type="GO" id="GO:0032968">
    <property type="term" value="P:positive regulation of transcription elongation by RNA polymerase II"/>
    <property type="evidence" value="ECO:0007669"/>
    <property type="project" value="EnsemblFungi"/>
</dbReference>
<dbReference type="AlphaFoldDB" id="A0A1E4TJP4"/>
<evidence type="ECO:0000256" key="14">
    <source>
        <dbReference type="ARBA" id="ARBA00022842"/>
    </source>
</evidence>
<dbReference type="Pfam" id="PF23598">
    <property type="entry name" value="LRR_14"/>
    <property type="match status" value="1"/>
</dbReference>
<dbReference type="GO" id="GO:0003723">
    <property type="term" value="F:RNA binding"/>
    <property type="evidence" value="ECO:0007669"/>
    <property type="project" value="UniProtKB-KW"/>
</dbReference>
<dbReference type="InterPro" id="IPR050410">
    <property type="entry name" value="CCR4/nocturin_mRNA_transcr"/>
</dbReference>
<evidence type="ECO:0000259" key="24">
    <source>
        <dbReference type="Pfam" id="PF03372"/>
    </source>
</evidence>
<dbReference type="Pfam" id="PF03372">
    <property type="entry name" value="Exo_endo_phos"/>
    <property type="match status" value="1"/>
</dbReference>
<dbReference type="EC" id="3.1.13.4" evidence="6"/>
<dbReference type="Gene3D" id="3.60.10.10">
    <property type="entry name" value="Endonuclease/exonuclease/phosphatase"/>
    <property type="match status" value="1"/>
</dbReference>
<evidence type="ECO:0000256" key="16">
    <source>
        <dbReference type="ARBA" id="ARBA00023015"/>
    </source>
</evidence>
<evidence type="ECO:0000256" key="11">
    <source>
        <dbReference type="ARBA" id="ARBA00022737"/>
    </source>
</evidence>
<dbReference type="FunFam" id="3.60.10.10:FF:000037">
    <property type="entry name" value="Glucose-repressible alcohol dehydrogenase transcriptional effector"/>
    <property type="match status" value="1"/>
</dbReference>
<dbReference type="PANTHER" id="PTHR12121">
    <property type="entry name" value="CARBON CATABOLITE REPRESSOR PROTEIN 4"/>
    <property type="match status" value="1"/>
</dbReference>
<evidence type="ECO:0000256" key="5">
    <source>
        <dbReference type="ARBA" id="ARBA00010774"/>
    </source>
</evidence>
<evidence type="ECO:0000256" key="2">
    <source>
        <dbReference type="ARBA" id="ARBA00001946"/>
    </source>
</evidence>
<comment type="similarity">
    <text evidence="5">Belongs to the CCR4/nocturin family.</text>
</comment>
<dbReference type="GO" id="GO:0006260">
    <property type="term" value="P:DNA replication"/>
    <property type="evidence" value="ECO:0007669"/>
    <property type="project" value="EnsemblFungi"/>
</dbReference>
<dbReference type="InterPro" id="IPR055414">
    <property type="entry name" value="LRR_R13L4/SHOC2-like"/>
</dbReference>
<dbReference type="Proteomes" id="UP000095023">
    <property type="component" value="Unassembled WGS sequence"/>
</dbReference>
<evidence type="ECO:0000256" key="3">
    <source>
        <dbReference type="ARBA" id="ARBA00004123"/>
    </source>
</evidence>
<keyword evidence="13" id="KW-0269">Exonuclease</keyword>
<evidence type="ECO:0000259" key="25">
    <source>
        <dbReference type="Pfam" id="PF23598"/>
    </source>
</evidence>
<accession>A0A1E4TJP4</accession>
<dbReference type="InterPro" id="IPR036691">
    <property type="entry name" value="Endo/exonu/phosph_ase_sf"/>
</dbReference>
<keyword evidence="10" id="KW-0479">Metal-binding</keyword>
<comment type="catalytic activity">
    <reaction evidence="1">
        <text>Exonucleolytic cleavage of poly(A) to 5'-AMP.</text>
        <dbReference type="EC" id="3.1.13.4"/>
    </reaction>
</comment>
<feature type="compositionally biased region" description="Polar residues" evidence="23">
    <location>
        <begin position="46"/>
        <end position="70"/>
    </location>
</feature>
<dbReference type="GO" id="GO:0004535">
    <property type="term" value="F:poly(A)-specific ribonuclease activity"/>
    <property type="evidence" value="ECO:0007669"/>
    <property type="project" value="UniProtKB-EC"/>
</dbReference>
<feature type="region of interest" description="Disordered" evidence="23">
    <location>
        <begin position="17"/>
        <end position="103"/>
    </location>
</feature>
<feature type="domain" description="Endonuclease/exonuclease/phosphatase" evidence="24">
    <location>
        <begin position="271"/>
        <end position="594"/>
    </location>
</feature>
<dbReference type="GO" id="GO:0046872">
    <property type="term" value="F:metal ion binding"/>
    <property type="evidence" value="ECO:0007669"/>
    <property type="project" value="UniProtKB-KW"/>
</dbReference>
<dbReference type="GO" id="GO:0000076">
    <property type="term" value="P:DNA replication checkpoint signaling"/>
    <property type="evidence" value="ECO:0007669"/>
    <property type="project" value="EnsemblFungi"/>
</dbReference>
<dbReference type="GO" id="GO:0000289">
    <property type="term" value="P:nuclear-transcribed mRNA poly(A) tail shortening"/>
    <property type="evidence" value="ECO:0007669"/>
    <property type="project" value="EnsemblFungi"/>
</dbReference>
<evidence type="ECO:0000256" key="21">
    <source>
        <dbReference type="ARBA" id="ARBA00031469"/>
    </source>
</evidence>
<feature type="compositionally biased region" description="Polar residues" evidence="23">
    <location>
        <begin position="85"/>
        <end position="103"/>
    </location>
</feature>
<evidence type="ECO:0000313" key="26">
    <source>
        <dbReference type="EMBL" id="ODV91971.1"/>
    </source>
</evidence>
<dbReference type="PROSITE" id="PS51450">
    <property type="entry name" value="LRR"/>
    <property type="match status" value="2"/>
</dbReference>
<name>A0A1E4TJP4_9ASCO</name>
<comment type="cofactor">
    <cofactor evidence="2">
        <name>Mg(2+)</name>
        <dbReference type="ChEBI" id="CHEBI:18420"/>
    </cofactor>
</comment>
<evidence type="ECO:0000256" key="13">
    <source>
        <dbReference type="ARBA" id="ARBA00022839"/>
    </source>
</evidence>
<evidence type="ECO:0000256" key="15">
    <source>
        <dbReference type="ARBA" id="ARBA00022884"/>
    </source>
</evidence>
<keyword evidence="16" id="KW-0805">Transcription regulation</keyword>
<evidence type="ECO:0000313" key="27">
    <source>
        <dbReference type="Proteomes" id="UP000095023"/>
    </source>
</evidence>
<evidence type="ECO:0000256" key="19">
    <source>
        <dbReference type="ARBA" id="ARBA00023475"/>
    </source>
</evidence>
<evidence type="ECO:0000256" key="6">
    <source>
        <dbReference type="ARBA" id="ARBA00012161"/>
    </source>
</evidence>
<dbReference type="GO" id="GO:0000932">
    <property type="term" value="C:P-body"/>
    <property type="evidence" value="ECO:0007669"/>
    <property type="project" value="EnsemblFungi"/>
</dbReference>
<evidence type="ECO:0000256" key="1">
    <source>
        <dbReference type="ARBA" id="ARBA00001663"/>
    </source>
</evidence>
<dbReference type="SUPFAM" id="SSF56219">
    <property type="entry name" value="DNase I-like"/>
    <property type="match status" value="1"/>
</dbReference>